<feature type="transmembrane region" description="Helical" evidence="1">
    <location>
        <begin position="6"/>
        <end position="31"/>
    </location>
</feature>
<dbReference type="AlphaFoldDB" id="A8XVQ9"/>
<sequence>MVDSSESWLIFFFHCVGSLSIVLNCGTIFLILFKSDKIDTFRFYLLIFQVLCTHTDLQLTLLIIPMPISPLIAGQCNGILATYFKIWSHYLIAFIITAIIAQMECLVFCFAKKHQIIANLVSRHVLSNRWFISGIVVTFLVPIVIGLVFSQSAMRREDQLDYVREHHPAFLEKLSHLENFSIYSSNPLLIIVLSVTSIGGFLCGLMFLFITIDMLKMLKEVQTKVSAASFRRYKNAVNSLLAQFSTSSLLLAPLFLFVVLTAAQIENSDDAADIIVAMMAWHSPVNAIVLVVTTPPYRNYILRKSPHQSTARVNTFSGHHSHGSFSRLKNFFKFQ</sequence>
<keyword evidence="3" id="KW-1185">Reference proteome</keyword>
<dbReference type="HOGENOM" id="CLU_067919_1_0_1"/>
<dbReference type="PANTHER" id="PTHR45830:SF4">
    <property type="entry name" value="G_PROTEIN_RECEP_F1_2 DOMAIN-CONTAINING PROTEIN"/>
    <property type="match status" value="1"/>
</dbReference>
<evidence type="ECO:0000256" key="1">
    <source>
        <dbReference type="SAM" id="Phobius"/>
    </source>
</evidence>
<dbReference type="eggNOG" id="ENOG502THFA">
    <property type="taxonomic scope" value="Eukaryota"/>
</dbReference>
<name>A8XVQ9_CAEBR</name>
<dbReference type="CTD" id="8588812"/>
<dbReference type="InParanoid" id="A8XVQ9"/>
<proteinExistence type="predicted"/>
<dbReference type="InterPro" id="IPR019429">
    <property type="entry name" value="7TM_GPCR_serpentine_rcpt_Sri"/>
</dbReference>
<accession>A8XVQ9</accession>
<reference evidence="2 3" key="2">
    <citation type="journal article" date="2011" name="PLoS Genet.">
        <title>Caenorhabditis briggsae recombinant inbred line genotypes reveal inter-strain incompatibility and the evolution of recombination.</title>
        <authorList>
            <person name="Ross J.A."/>
            <person name="Koboldt D.C."/>
            <person name="Staisch J.E."/>
            <person name="Chamberlin H.M."/>
            <person name="Gupta B.P."/>
            <person name="Miller R.D."/>
            <person name="Baird S.E."/>
            <person name="Haag E.S."/>
        </authorList>
    </citation>
    <scope>NUCLEOTIDE SEQUENCE [LARGE SCALE GENOMIC DNA]</scope>
    <source>
        <strain evidence="2 3">AF16</strain>
    </source>
</reference>
<reference evidence="2 3" key="1">
    <citation type="journal article" date="2003" name="PLoS Biol.">
        <title>The genome sequence of Caenorhabditis briggsae: a platform for comparative genomics.</title>
        <authorList>
            <person name="Stein L.D."/>
            <person name="Bao Z."/>
            <person name="Blasiar D."/>
            <person name="Blumenthal T."/>
            <person name="Brent M.R."/>
            <person name="Chen N."/>
            <person name="Chinwalla A."/>
            <person name="Clarke L."/>
            <person name="Clee C."/>
            <person name="Coghlan A."/>
            <person name="Coulson A."/>
            <person name="D'Eustachio P."/>
            <person name="Fitch D.H."/>
            <person name="Fulton L.A."/>
            <person name="Fulton R.E."/>
            <person name="Griffiths-Jones S."/>
            <person name="Harris T.W."/>
            <person name="Hillier L.W."/>
            <person name="Kamath R."/>
            <person name="Kuwabara P.E."/>
            <person name="Mardis E.R."/>
            <person name="Marra M.A."/>
            <person name="Miner T.L."/>
            <person name="Minx P."/>
            <person name="Mullikin J.C."/>
            <person name="Plumb R.W."/>
            <person name="Rogers J."/>
            <person name="Schein J.E."/>
            <person name="Sohrmann M."/>
            <person name="Spieth J."/>
            <person name="Stajich J.E."/>
            <person name="Wei C."/>
            <person name="Willey D."/>
            <person name="Wilson R.K."/>
            <person name="Durbin R."/>
            <person name="Waterston R.H."/>
        </authorList>
    </citation>
    <scope>NUCLEOTIDE SEQUENCE [LARGE SCALE GENOMIC DNA]</scope>
    <source>
        <strain evidence="2 3">AF16</strain>
    </source>
</reference>
<evidence type="ECO:0000313" key="3">
    <source>
        <dbReference type="Proteomes" id="UP000008549"/>
    </source>
</evidence>
<keyword evidence="1" id="KW-1133">Transmembrane helix</keyword>
<dbReference type="SUPFAM" id="SSF81321">
    <property type="entry name" value="Family A G protein-coupled receptor-like"/>
    <property type="match status" value="1"/>
</dbReference>
<dbReference type="STRING" id="6238.A8XVQ9"/>
<dbReference type="RefSeq" id="XP_002646813.1">
    <property type="nucleotide sequence ID" value="XM_002646767.1"/>
</dbReference>
<dbReference type="GeneID" id="8588812"/>
<feature type="transmembrane region" description="Helical" evidence="1">
    <location>
        <begin position="86"/>
        <end position="110"/>
    </location>
</feature>
<dbReference type="WormBase" id="CBG19491">
    <property type="protein sequence ID" value="CBP19638"/>
    <property type="gene ID" value="WBGene00038699"/>
</dbReference>
<dbReference type="EMBL" id="HE601321">
    <property type="protein sequence ID" value="CAP36728.1"/>
    <property type="molecule type" value="Genomic_DNA"/>
</dbReference>
<keyword evidence="1" id="KW-0812">Transmembrane</keyword>
<dbReference type="Pfam" id="PF10327">
    <property type="entry name" value="7TM_GPCR_Sri"/>
    <property type="match status" value="1"/>
</dbReference>
<protein>
    <submittedName>
        <fullName evidence="2">Protein CBG19491</fullName>
    </submittedName>
</protein>
<dbReference type="KEGG" id="cbr:CBG_19491"/>
<keyword evidence="1" id="KW-0472">Membrane</keyword>
<feature type="transmembrane region" description="Helical" evidence="1">
    <location>
        <begin position="240"/>
        <end position="262"/>
    </location>
</feature>
<evidence type="ECO:0000313" key="2">
    <source>
        <dbReference type="EMBL" id="CAP36728.1"/>
    </source>
</evidence>
<dbReference type="PANTHER" id="PTHR45830">
    <property type="entry name" value="SERPENTINE RECEPTOR, CLASS I"/>
    <property type="match status" value="1"/>
</dbReference>
<dbReference type="Gene3D" id="1.20.1070.10">
    <property type="entry name" value="Rhodopsin 7-helix transmembrane proteins"/>
    <property type="match status" value="1"/>
</dbReference>
<dbReference type="OMA" id="IIAQMEC"/>
<organism evidence="2 3">
    <name type="scientific">Caenorhabditis briggsae</name>
    <dbReference type="NCBI Taxonomy" id="6238"/>
    <lineage>
        <taxon>Eukaryota</taxon>
        <taxon>Metazoa</taxon>
        <taxon>Ecdysozoa</taxon>
        <taxon>Nematoda</taxon>
        <taxon>Chromadorea</taxon>
        <taxon>Rhabditida</taxon>
        <taxon>Rhabditina</taxon>
        <taxon>Rhabditomorpha</taxon>
        <taxon>Rhabditoidea</taxon>
        <taxon>Rhabditidae</taxon>
        <taxon>Peloderinae</taxon>
        <taxon>Caenorhabditis</taxon>
    </lineage>
</organism>
<feature type="transmembrane region" description="Helical" evidence="1">
    <location>
        <begin position="188"/>
        <end position="210"/>
    </location>
</feature>
<feature type="transmembrane region" description="Helical" evidence="1">
    <location>
        <begin position="130"/>
        <end position="149"/>
    </location>
</feature>
<dbReference type="Proteomes" id="UP000008549">
    <property type="component" value="Unassembled WGS sequence"/>
</dbReference>
<feature type="transmembrane region" description="Helical" evidence="1">
    <location>
        <begin position="274"/>
        <end position="294"/>
    </location>
</feature>
<feature type="transmembrane region" description="Helical" evidence="1">
    <location>
        <begin position="43"/>
        <end position="66"/>
    </location>
</feature>
<evidence type="ECO:0000313" key="4">
    <source>
        <dbReference type="WormBase" id="CBG19491"/>
    </source>
</evidence>
<gene>
    <name evidence="2 4" type="ORF">CBG19491</name>
    <name evidence="2" type="ORF">CBG_19491</name>
</gene>